<feature type="transmembrane region" description="Helical" evidence="2">
    <location>
        <begin position="157"/>
        <end position="176"/>
    </location>
</feature>
<keyword evidence="4" id="KW-1185">Reference proteome</keyword>
<feature type="transmembrane region" description="Helical" evidence="2">
    <location>
        <begin position="129"/>
        <end position="151"/>
    </location>
</feature>
<protein>
    <recommendedName>
        <fullName evidence="5">MFS transporter</fullName>
    </recommendedName>
</protein>
<organism evidence="3 4">
    <name type="scientific">Aeromicrobium halocynthiae</name>
    <dbReference type="NCBI Taxonomy" id="560557"/>
    <lineage>
        <taxon>Bacteria</taxon>
        <taxon>Bacillati</taxon>
        <taxon>Actinomycetota</taxon>
        <taxon>Actinomycetes</taxon>
        <taxon>Propionibacteriales</taxon>
        <taxon>Nocardioidaceae</taxon>
        <taxon>Aeromicrobium</taxon>
    </lineage>
</organism>
<keyword evidence="2" id="KW-0472">Membrane</keyword>
<dbReference type="InterPro" id="IPR036259">
    <property type="entry name" value="MFS_trans_sf"/>
</dbReference>
<evidence type="ECO:0000256" key="1">
    <source>
        <dbReference type="SAM" id="MobiDB-lite"/>
    </source>
</evidence>
<evidence type="ECO:0008006" key="5">
    <source>
        <dbReference type="Google" id="ProtNLM"/>
    </source>
</evidence>
<dbReference type="Proteomes" id="UP001501480">
    <property type="component" value="Unassembled WGS sequence"/>
</dbReference>
<feature type="transmembrane region" description="Helical" evidence="2">
    <location>
        <begin position="62"/>
        <end position="84"/>
    </location>
</feature>
<comment type="caution">
    <text evidence="3">The sequence shown here is derived from an EMBL/GenBank/DDBJ whole genome shotgun (WGS) entry which is preliminary data.</text>
</comment>
<gene>
    <name evidence="3" type="ORF">GCM10009821_05940</name>
</gene>
<sequence>MPLTCAVLLGTTSAATWTFGRVLLVAEGASASTSTIAWMAIGAGGAVAALTAGALDRLGPRAAWSLDLAGVSTATAGLALAAGSDVVGSVAVGAVLACALFGWSFVAATSALIAWGADVSPSRAGAATAAFFVALVVGQAIGSTALAAVAGGVGLPGAFWLAALTGPVAAAAPALGRLEDGQSKSSSASISSRVEPEA</sequence>
<evidence type="ECO:0000313" key="3">
    <source>
        <dbReference type="EMBL" id="GAA2071162.1"/>
    </source>
</evidence>
<evidence type="ECO:0000313" key="4">
    <source>
        <dbReference type="Proteomes" id="UP001501480"/>
    </source>
</evidence>
<feature type="region of interest" description="Disordered" evidence="1">
    <location>
        <begin position="179"/>
        <end position="198"/>
    </location>
</feature>
<accession>A0ABN2VSI0</accession>
<keyword evidence="2" id="KW-1133">Transmembrane helix</keyword>
<evidence type="ECO:0000256" key="2">
    <source>
        <dbReference type="SAM" id="Phobius"/>
    </source>
</evidence>
<reference evidence="3 4" key="1">
    <citation type="journal article" date="2019" name="Int. J. Syst. Evol. Microbiol.">
        <title>The Global Catalogue of Microorganisms (GCM) 10K type strain sequencing project: providing services to taxonomists for standard genome sequencing and annotation.</title>
        <authorList>
            <consortium name="The Broad Institute Genomics Platform"/>
            <consortium name="The Broad Institute Genome Sequencing Center for Infectious Disease"/>
            <person name="Wu L."/>
            <person name="Ma J."/>
        </authorList>
    </citation>
    <scope>NUCLEOTIDE SEQUENCE [LARGE SCALE GENOMIC DNA]</scope>
    <source>
        <strain evidence="3 4">JCM 15749</strain>
    </source>
</reference>
<dbReference type="SUPFAM" id="SSF103473">
    <property type="entry name" value="MFS general substrate transporter"/>
    <property type="match status" value="1"/>
</dbReference>
<proteinExistence type="predicted"/>
<feature type="transmembrane region" description="Helical" evidence="2">
    <location>
        <begin position="90"/>
        <end position="117"/>
    </location>
</feature>
<name>A0ABN2VSI0_9ACTN</name>
<feature type="transmembrane region" description="Helical" evidence="2">
    <location>
        <begin position="36"/>
        <end position="55"/>
    </location>
</feature>
<keyword evidence="2" id="KW-0812">Transmembrane</keyword>
<dbReference type="EMBL" id="BAAAPY010000001">
    <property type="protein sequence ID" value="GAA2071162.1"/>
    <property type="molecule type" value="Genomic_DNA"/>
</dbReference>
<feature type="compositionally biased region" description="Low complexity" evidence="1">
    <location>
        <begin position="183"/>
        <end position="192"/>
    </location>
</feature>
<dbReference type="Gene3D" id="1.20.1250.20">
    <property type="entry name" value="MFS general substrate transporter like domains"/>
    <property type="match status" value="1"/>
</dbReference>